<evidence type="ECO:0000256" key="6">
    <source>
        <dbReference type="ARBA" id="ARBA00023136"/>
    </source>
</evidence>
<dbReference type="EMBL" id="BATC01000012">
    <property type="protein sequence ID" value="GAD58819.1"/>
    <property type="molecule type" value="Genomic_DNA"/>
</dbReference>
<name>A0A8E0KKL6_9CAUL</name>
<gene>
    <name evidence="8" type="ORF">MBEBAB_1069</name>
</gene>
<evidence type="ECO:0000313" key="9">
    <source>
        <dbReference type="Proteomes" id="UP000016569"/>
    </source>
</evidence>
<sequence>MTTAADAPATRRFPLETLHARLETLTPHSLLALVMRLGVAAVFFISGRTKVDGVLTLSDTTFFLFAEEYRVPLLPPDAAAYLATWAEHLFPVLLVLGLFTRFSALALLGMTVVIQLFVIPTGWPTHLMWAGPMLYLISRGPGAWSVDRLIGLERSSRA</sequence>
<dbReference type="Proteomes" id="UP000016569">
    <property type="component" value="Unassembled WGS sequence"/>
</dbReference>
<reference evidence="9" key="1">
    <citation type="journal article" date="2013" name="Genome Announc.">
        <title>Draft Genome Sequence of the Dimorphic Prosthecate Bacterium Brevundimonas abyssalis TAR-001T.</title>
        <authorList>
            <person name="Tsubouchi T."/>
            <person name="Nishi S."/>
            <person name="Usui K."/>
            <person name="Shimane Y."/>
            <person name="Takaki Y."/>
            <person name="Maruyama T."/>
            <person name="Hatada Y."/>
        </authorList>
    </citation>
    <scope>NUCLEOTIDE SEQUENCE [LARGE SCALE GENOMIC DNA]</scope>
    <source>
        <strain evidence="9">TAR-001</strain>
    </source>
</reference>
<evidence type="ECO:0000256" key="7">
    <source>
        <dbReference type="SAM" id="Phobius"/>
    </source>
</evidence>
<dbReference type="OrthoDB" id="121744at2"/>
<keyword evidence="3" id="KW-1003">Cell membrane</keyword>
<feature type="transmembrane region" description="Helical" evidence="7">
    <location>
        <begin position="78"/>
        <end position="98"/>
    </location>
</feature>
<keyword evidence="4 7" id="KW-0812">Transmembrane</keyword>
<dbReference type="PANTHER" id="PTHR33452">
    <property type="entry name" value="OXIDOREDUCTASE CATD-RELATED"/>
    <property type="match status" value="1"/>
</dbReference>
<proteinExistence type="inferred from homology"/>
<keyword evidence="9" id="KW-1185">Reference proteome</keyword>
<dbReference type="PANTHER" id="PTHR33452:SF1">
    <property type="entry name" value="INNER MEMBRANE PROTEIN YPHA-RELATED"/>
    <property type="match status" value="1"/>
</dbReference>
<dbReference type="RefSeq" id="WP_021696915.1">
    <property type="nucleotide sequence ID" value="NZ_BATC01000012.1"/>
</dbReference>
<dbReference type="AlphaFoldDB" id="A0A8E0KKL6"/>
<dbReference type="InterPro" id="IPR032808">
    <property type="entry name" value="DoxX"/>
</dbReference>
<accession>A0A8E0KKL6</accession>
<comment type="similarity">
    <text evidence="2">Belongs to the DoxX family.</text>
</comment>
<keyword evidence="6 7" id="KW-0472">Membrane</keyword>
<comment type="caution">
    <text evidence="8">The sequence shown here is derived from an EMBL/GenBank/DDBJ whole genome shotgun (WGS) entry which is preliminary data.</text>
</comment>
<feature type="transmembrane region" description="Helical" evidence="7">
    <location>
        <begin position="30"/>
        <end position="47"/>
    </location>
</feature>
<evidence type="ECO:0000256" key="4">
    <source>
        <dbReference type="ARBA" id="ARBA00022692"/>
    </source>
</evidence>
<evidence type="ECO:0000313" key="8">
    <source>
        <dbReference type="EMBL" id="GAD58819.1"/>
    </source>
</evidence>
<feature type="transmembrane region" description="Helical" evidence="7">
    <location>
        <begin position="105"/>
        <end position="123"/>
    </location>
</feature>
<dbReference type="GO" id="GO:0005886">
    <property type="term" value="C:plasma membrane"/>
    <property type="evidence" value="ECO:0007669"/>
    <property type="project" value="UniProtKB-SubCell"/>
</dbReference>
<evidence type="ECO:0000256" key="1">
    <source>
        <dbReference type="ARBA" id="ARBA00004651"/>
    </source>
</evidence>
<comment type="subcellular location">
    <subcellularLocation>
        <location evidence="1">Cell membrane</location>
        <topology evidence="1">Multi-pass membrane protein</topology>
    </subcellularLocation>
</comment>
<organism evidence="8 9">
    <name type="scientific">Brevundimonas abyssalis TAR-001</name>
    <dbReference type="NCBI Taxonomy" id="1391729"/>
    <lineage>
        <taxon>Bacteria</taxon>
        <taxon>Pseudomonadati</taxon>
        <taxon>Pseudomonadota</taxon>
        <taxon>Alphaproteobacteria</taxon>
        <taxon>Caulobacterales</taxon>
        <taxon>Caulobacteraceae</taxon>
        <taxon>Brevundimonas</taxon>
    </lineage>
</organism>
<keyword evidence="5 7" id="KW-1133">Transmembrane helix</keyword>
<protein>
    <submittedName>
        <fullName evidence="8">Integral Membrane Protein</fullName>
    </submittedName>
</protein>
<dbReference type="InterPro" id="IPR051907">
    <property type="entry name" value="DoxX-like_oxidoreductase"/>
</dbReference>
<evidence type="ECO:0000256" key="5">
    <source>
        <dbReference type="ARBA" id="ARBA00022989"/>
    </source>
</evidence>
<evidence type="ECO:0000256" key="2">
    <source>
        <dbReference type="ARBA" id="ARBA00006679"/>
    </source>
</evidence>
<dbReference type="Pfam" id="PF07681">
    <property type="entry name" value="DoxX"/>
    <property type="match status" value="1"/>
</dbReference>
<evidence type="ECO:0000256" key="3">
    <source>
        <dbReference type="ARBA" id="ARBA00022475"/>
    </source>
</evidence>